<dbReference type="GO" id="GO:0008615">
    <property type="term" value="P:pyridoxine biosynthetic process"/>
    <property type="evidence" value="ECO:0007669"/>
    <property type="project" value="UniProtKB-UniRule"/>
</dbReference>
<dbReference type="CDD" id="cd12158">
    <property type="entry name" value="ErythrP_dh"/>
    <property type="match status" value="1"/>
</dbReference>
<sequence length="390" mass="42622">MRIVADENIPLVEAFFGHLGPIQRLPGRQMQAEQLAQADLLLVRSVTQVNQQLLAGSPVRYVASATIGTDHIDLGWLQQQGIAFDNAPGCNAESVVDYVVSALVNLAAQEGAELTHKRVGIVGVGNVGSRLQRRLESLGIECLLCDPPRAEREVSEDDGGEQGFVSLPTLLERCSVFCLHTPLTREGAHPSYHLFDDQVLAALPQGAWLINAGRGAVIDNQALLDCLPRRKDLKVVLDVWEPEPSINAELAALVEFGTPHIAGYSLEGRTRGTEMIYRSACRFLGIEPSRQLQSLLPTPALSRVQLDATAANEPDLAARLVRLVYDLRRDHHALQQVLAGEPDQRPAGFDLLRRNYPMRREFSSLQIGGLEAGSALAQQLQAFGFNLVDD</sequence>
<feature type="binding site" evidence="5">
    <location>
        <position position="66"/>
    </location>
    <ligand>
        <name>substrate</name>
    </ligand>
</feature>
<dbReference type="InterPro" id="IPR036291">
    <property type="entry name" value="NAD(P)-bd_dom_sf"/>
</dbReference>
<organism evidence="9 10">
    <name type="scientific">Motiliproteus coralliicola</name>
    <dbReference type="NCBI Taxonomy" id="2283196"/>
    <lineage>
        <taxon>Bacteria</taxon>
        <taxon>Pseudomonadati</taxon>
        <taxon>Pseudomonadota</taxon>
        <taxon>Gammaproteobacteria</taxon>
        <taxon>Oceanospirillales</taxon>
        <taxon>Oceanospirillaceae</taxon>
        <taxon>Motiliproteus</taxon>
    </lineage>
</organism>
<feature type="binding site" evidence="5">
    <location>
        <position position="264"/>
    </location>
    <ligand>
        <name>substrate</name>
    </ligand>
</feature>
<name>A0A369WPD8_9GAMM</name>
<dbReference type="GO" id="GO:0033711">
    <property type="term" value="F:4-phosphoerythronate dehydrogenase activity"/>
    <property type="evidence" value="ECO:0007669"/>
    <property type="project" value="UniProtKB-EC"/>
</dbReference>
<comment type="subcellular location">
    <subcellularLocation>
        <location evidence="5">Cytoplasm</location>
    </subcellularLocation>
</comment>
<dbReference type="PROSITE" id="PS00671">
    <property type="entry name" value="D_2_HYDROXYACID_DH_3"/>
    <property type="match status" value="1"/>
</dbReference>
<dbReference type="GO" id="GO:0030267">
    <property type="term" value="F:glyoxylate reductase (NADPH) activity"/>
    <property type="evidence" value="ECO:0007669"/>
    <property type="project" value="TreeGrafter"/>
</dbReference>
<feature type="domain" description="D-isomer specific 2-hydroxyacid dehydrogenase catalytic" evidence="6">
    <location>
        <begin position="32"/>
        <end position="287"/>
    </location>
</feature>
<keyword evidence="2 5" id="KW-0560">Oxidoreductase</keyword>
<dbReference type="Pfam" id="PF00389">
    <property type="entry name" value="2-Hacid_dh"/>
    <property type="match status" value="1"/>
</dbReference>
<keyword evidence="4 5" id="KW-0664">Pyridoxine biosynthesis</keyword>
<dbReference type="InterPro" id="IPR006140">
    <property type="entry name" value="D-isomer_DH_NAD-bd"/>
</dbReference>
<evidence type="ECO:0000256" key="3">
    <source>
        <dbReference type="ARBA" id="ARBA00023027"/>
    </source>
</evidence>
<comment type="subunit">
    <text evidence="5">Homodimer.</text>
</comment>
<evidence type="ECO:0000256" key="1">
    <source>
        <dbReference type="ARBA" id="ARBA00022490"/>
    </source>
</evidence>
<feature type="domain" description="Erythronate-4-phosphate dehydrogenase dimerisation" evidence="8">
    <location>
        <begin position="295"/>
        <end position="384"/>
    </location>
</feature>
<protein>
    <recommendedName>
        <fullName evidence="5">Erythronate-4-phosphate dehydrogenase</fullName>
        <ecNumber evidence="5">1.1.1.290</ecNumber>
    </recommendedName>
</protein>
<feature type="binding site" evidence="5">
    <location>
        <position position="263"/>
    </location>
    <ligand>
        <name>NAD(+)</name>
        <dbReference type="ChEBI" id="CHEBI:57540"/>
    </ligand>
</feature>
<feature type="active site" evidence="5">
    <location>
        <position position="243"/>
    </location>
</feature>
<comment type="similarity">
    <text evidence="5">Belongs to the D-isomer specific 2-hydroxyacid dehydrogenase family. PdxB subfamily.</text>
</comment>
<dbReference type="InterPro" id="IPR050223">
    <property type="entry name" value="D-isomer_2-hydroxyacid_DH"/>
</dbReference>
<evidence type="ECO:0000259" key="7">
    <source>
        <dbReference type="Pfam" id="PF02826"/>
    </source>
</evidence>
<reference evidence="9 10" key="1">
    <citation type="submission" date="2018-07" db="EMBL/GenBank/DDBJ databases">
        <title>Motiliproteus coralliicola sp. nov., a bacterium isolated from Coral.</title>
        <authorList>
            <person name="Wang G."/>
        </authorList>
    </citation>
    <scope>NUCLEOTIDE SEQUENCE [LARGE SCALE GENOMIC DNA]</scope>
    <source>
        <strain evidence="9 10">C34</strain>
    </source>
</reference>
<feature type="binding site" evidence="5">
    <location>
        <position position="45"/>
    </location>
    <ligand>
        <name>substrate</name>
    </ligand>
</feature>
<dbReference type="SUPFAM" id="SSF51735">
    <property type="entry name" value="NAD(P)-binding Rossmann-fold domains"/>
    <property type="match status" value="1"/>
</dbReference>
<dbReference type="Pfam" id="PF11890">
    <property type="entry name" value="DUF3410"/>
    <property type="match status" value="1"/>
</dbReference>
<dbReference type="EMBL" id="QQOH01000002">
    <property type="protein sequence ID" value="RDE23083.1"/>
    <property type="molecule type" value="Genomic_DNA"/>
</dbReference>
<feature type="binding site" evidence="5">
    <location>
        <position position="146"/>
    </location>
    <ligand>
        <name>NAD(+)</name>
        <dbReference type="ChEBI" id="CHEBI:57540"/>
    </ligand>
</feature>
<evidence type="ECO:0000256" key="5">
    <source>
        <dbReference type="HAMAP-Rule" id="MF_01825"/>
    </source>
</evidence>
<keyword evidence="1 5" id="KW-0963">Cytoplasm</keyword>
<comment type="caution">
    <text evidence="9">The sequence shown here is derived from an EMBL/GenBank/DDBJ whole genome shotgun (WGS) entry which is preliminary data.</text>
</comment>
<evidence type="ECO:0000256" key="4">
    <source>
        <dbReference type="ARBA" id="ARBA00023096"/>
    </source>
</evidence>
<evidence type="ECO:0000313" key="9">
    <source>
        <dbReference type="EMBL" id="RDE23083.1"/>
    </source>
</evidence>
<dbReference type="Proteomes" id="UP000253769">
    <property type="component" value="Unassembled WGS sequence"/>
</dbReference>
<comment type="caution">
    <text evidence="5">Lacks conserved residue(s) required for the propagation of feature annotation.</text>
</comment>
<dbReference type="NCBIfam" id="NF001309">
    <property type="entry name" value="PRK00257.1"/>
    <property type="match status" value="1"/>
</dbReference>
<dbReference type="InterPro" id="IPR024531">
    <property type="entry name" value="Erythronate-4-P_DHase_dimer"/>
</dbReference>
<dbReference type="PANTHER" id="PTHR10996:SF178">
    <property type="entry name" value="2-HYDROXYACID DEHYDROGENASE YGL185C-RELATED"/>
    <property type="match status" value="1"/>
</dbReference>
<dbReference type="AlphaFoldDB" id="A0A369WPD8"/>
<feature type="binding site" evidence="5">
    <location>
        <position position="238"/>
    </location>
    <ligand>
        <name>NAD(+)</name>
        <dbReference type="ChEBI" id="CHEBI:57540"/>
    </ligand>
</feature>
<evidence type="ECO:0000256" key="2">
    <source>
        <dbReference type="ARBA" id="ARBA00023002"/>
    </source>
</evidence>
<dbReference type="GO" id="GO:0046983">
    <property type="term" value="F:protein dimerization activity"/>
    <property type="evidence" value="ECO:0007669"/>
    <property type="project" value="InterPro"/>
</dbReference>
<dbReference type="InterPro" id="IPR029753">
    <property type="entry name" value="D-isomer_DH_CS"/>
</dbReference>
<keyword evidence="3 5" id="KW-0520">NAD</keyword>
<proteinExistence type="inferred from homology"/>
<dbReference type="UniPathway" id="UPA00244">
    <property type="reaction ID" value="UER00310"/>
</dbReference>
<dbReference type="GO" id="GO:0051287">
    <property type="term" value="F:NAD binding"/>
    <property type="evidence" value="ECO:0007669"/>
    <property type="project" value="InterPro"/>
</dbReference>
<dbReference type="InterPro" id="IPR006139">
    <property type="entry name" value="D-isomer_2_OHA_DH_cat_dom"/>
</dbReference>
<feature type="active site" description="Proton donor" evidence="5">
    <location>
        <position position="260"/>
    </location>
</feature>
<comment type="pathway">
    <text evidence="5">Cofactor biosynthesis; pyridoxine 5'-phosphate biosynthesis; pyridoxine 5'-phosphate from D-erythrose 4-phosphate: step 2/5.</text>
</comment>
<evidence type="ECO:0000259" key="6">
    <source>
        <dbReference type="Pfam" id="PF00389"/>
    </source>
</evidence>
<dbReference type="EC" id="1.1.1.290" evidence="5"/>
<evidence type="ECO:0000313" key="10">
    <source>
        <dbReference type="Proteomes" id="UP000253769"/>
    </source>
</evidence>
<dbReference type="InterPro" id="IPR020921">
    <property type="entry name" value="Erythronate-4-P_DHase"/>
</dbReference>
<dbReference type="Gene3D" id="3.40.50.720">
    <property type="entry name" value="NAD(P)-binding Rossmann-like Domain"/>
    <property type="match status" value="2"/>
</dbReference>
<dbReference type="HAMAP" id="MF_01825">
    <property type="entry name" value="PdxB"/>
    <property type="match status" value="1"/>
</dbReference>
<feature type="active site" evidence="5">
    <location>
        <position position="214"/>
    </location>
</feature>
<dbReference type="InterPro" id="IPR038251">
    <property type="entry name" value="PdxB_dimer_sf"/>
</dbReference>
<evidence type="ECO:0000259" key="8">
    <source>
        <dbReference type="Pfam" id="PF11890"/>
    </source>
</evidence>
<dbReference type="Gene3D" id="3.30.1370.170">
    <property type="match status" value="1"/>
</dbReference>
<dbReference type="Pfam" id="PF02826">
    <property type="entry name" value="2-Hacid_dh_C"/>
    <property type="match status" value="1"/>
</dbReference>
<gene>
    <name evidence="5" type="primary">pdxB</name>
    <name evidence="9" type="ORF">DV711_10355</name>
</gene>
<feature type="domain" description="D-isomer specific 2-hydroxyacid dehydrogenase NAD-binding" evidence="7">
    <location>
        <begin position="108"/>
        <end position="262"/>
    </location>
</feature>
<dbReference type="SUPFAM" id="SSF52283">
    <property type="entry name" value="Formate/glycerate dehydrogenase catalytic domain-like"/>
    <property type="match status" value="1"/>
</dbReference>
<dbReference type="OrthoDB" id="9770208at2"/>
<feature type="binding site" evidence="5">
    <location>
        <position position="181"/>
    </location>
    <ligand>
        <name>NAD(+)</name>
        <dbReference type="ChEBI" id="CHEBI:57540"/>
    </ligand>
</feature>
<comment type="catalytic activity">
    <reaction evidence="5">
        <text>4-phospho-D-erythronate + NAD(+) = (R)-3-hydroxy-2-oxo-4-phosphooxybutanoate + NADH + H(+)</text>
        <dbReference type="Rhea" id="RHEA:18829"/>
        <dbReference type="ChEBI" id="CHEBI:15378"/>
        <dbReference type="ChEBI" id="CHEBI:57540"/>
        <dbReference type="ChEBI" id="CHEBI:57945"/>
        <dbReference type="ChEBI" id="CHEBI:58538"/>
        <dbReference type="ChEBI" id="CHEBI:58766"/>
        <dbReference type="EC" id="1.1.1.290"/>
    </reaction>
</comment>
<dbReference type="GO" id="GO:0005829">
    <property type="term" value="C:cytosol"/>
    <property type="evidence" value="ECO:0007669"/>
    <property type="project" value="TreeGrafter"/>
</dbReference>
<comment type="function">
    <text evidence="5">Catalyzes the oxidation of erythronate-4-phosphate to 3-hydroxy-2-oxo-4-phosphonooxybutanoate.</text>
</comment>
<dbReference type="GO" id="GO:0016618">
    <property type="term" value="F:hydroxypyruvate reductase [NAD(P)H] activity"/>
    <property type="evidence" value="ECO:0007669"/>
    <property type="project" value="TreeGrafter"/>
</dbReference>
<accession>A0A369WPD8</accession>
<dbReference type="PANTHER" id="PTHR10996">
    <property type="entry name" value="2-HYDROXYACID DEHYDROGENASE-RELATED"/>
    <property type="match status" value="1"/>
</dbReference>
<keyword evidence="10" id="KW-1185">Reference proteome</keyword>